<evidence type="ECO:0000256" key="5">
    <source>
        <dbReference type="ARBA" id="ARBA00022989"/>
    </source>
</evidence>
<dbReference type="InterPro" id="IPR035906">
    <property type="entry name" value="MetI-like_sf"/>
</dbReference>
<dbReference type="PANTHER" id="PTHR43386:SF1">
    <property type="entry name" value="D,D-DIPEPTIDE TRANSPORT SYSTEM PERMEASE PROTEIN DDPC-RELATED"/>
    <property type="match status" value="1"/>
</dbReference>
<keyword evidence="4 7" id="KW-0812">Transmembrane</keyword>
<comment type="similarity">
    <text evidence="7">Belongs to the binding-protein-dependent transport system permease family.</text>
</comment>
<dbReference type="GO" id="GO:0005886">
    <property type="term" value="C:plasma membrane"/>
    <property type="evidence" value="ECO:0007669"/>
    <property type="project" value="UniProtKB-SubCell"/>
</dbReference>
<dbReference type="SUPFAM" id="SSF161098">
    <property type="entry name" value="MetI-like"/>
    <property type="match status" value="1"/>
</dbReference>
<feature type="transmembrane region" description="Helical" evidence="7">
    <location>
        <begin position="28"/>
        <end position="50"/>
    </location>
</feature>
<dbReference type="PANTHER" id="PTHR43386">
    <property type="entry name" value="OLIGOPEPTIDE TRANSPORT SYSTEM PERMEASE PROTEIN APPC"/>
    <property type="match status" value="1"/>
</dbReference>
<evidence type="ECO:0000256" key="4">
    <source>
        <dbReference type="ARBA" id="ARBA00022692"/>
    </source>
</evidence>
<keyword evidence="3" id="KW-1003">Cell membrane</keyword>
<evidence type="ECO:0000259" key="8">
    <source>
        <dbReference type="PROSITE" id="PS50928"/>
    </source>
</evidence>
<evidence type="ECO:0000313" key="10">
    <source>
        <dbReference type="Proteomes" id="UP000563349"/>
    </source>
</evidence>
<dbReference type="AlphaFoldDB" id="A0A7Z0RQI0"/>
<dbReference type="PROSITE" id="PS50928">
    <property type="entry name" value="ABC_TM1"/>
    <property type="match status" value="1"/>
</dbReference>
<keyword evidence="6 7" id="KW-0472">Membrane</keyword>
<evidence type="ECO:0000256" key="6">
    <source>
        <dbReference type="ARBA" id="ARBA00023136"/>
    </source>
</evidence>
<dbReference type="CDD" id="cd06261">
    <property type="entry name" value="TM_PBP2"/>
    <property type="match status" value="1"/>
</dbReference>
<keyword evidence="2 7" id="KW-0813">Transport</keyword>
<dbReference type="EMBL" id="JACBYG010000030">
    <property type="protein sequence ID" value="NYS49026.1"/>
    <property type="molecule type" value="Genomic_DNA"/>
</dbReference>
<dbReference type="InterPro" id="IPR050366">
    <property type="entry name" value="BP-dependent_transpt_permease"/>
</dbReference>
<dbReference type="InterPro" id="IPR000515">
    <property type="entry name" value="MetI-like"/>
</dbReference>
<evidence type="ECO:0000256" key="7">
    <source>
        <dbReference type="RuleBase" id="RU363032"/>
    </source>
</evidence>
<sequence>MVNQNEQVVTKVPSVFSIIGRELKKDKWALASTIILTSIILFIFIFNIYIRMTDLYASYHQVDILNRFLLPGEDGFLLGTDSGGHSVFGWLMMGAANSLLIALGVTTITVVVGTIIGLVLAYYGGLVDDLAMRAIDFLSIIPYLMIIIVFVSLVKNYDVFTFILILSSFAWIATARLVRSKALSEARRDYVLASKTMGTSDLEIMLKGILPNIGSIVIVEATLTLAFNMGVEVSLSYLGFGLPSGTPSLGTLLAYARDADLMVHKMYIWLPAALLVLIMTLCINYIGQAMRRALDAKQRL</sequence>
<feature type="transmembrane region" description="Helical" evidence="7">
    <location>
        <begin position="135"/>
        <end position="153"/>
    </location>
</feature>
<reference evidence="9 10" key="1">
    <citation type="submission" date="2020-07" db="EMBL/GenBank/DDBJ databases">
        <title>MOT database genomes.</title>
        <authorList>
            <person name="Joseph S."/>
            <person name="Aduse-Opoku J."/>
            <person name="Hashim A."/>
            <person name="Wade W."/>
            <person name="Curtis M."/>
        </authorList>
    </citation>
    <scope>NUCLEOTIDE SEQUENCE [LARGE SCALE GENOMIC DNA]</scope>
    <source>
        <strain evidence="9 10">CCW311</strain>
    </source>
</reference>
<protein>
    <submittedName>
        <fullName evidence="9">ABC transporter permease</fullName>
    </submittedName>
</protein>
<dbReference type="Pfam" id="PF00528">
    <property type="entry name" value="BPD_transp_1"/>
    <property type="match status" value="1"/>
</dbReference>
<dbReference type="GO" id="GO:0055085">
    <property type="term" value="P:transmembrane transport"/>
    <property type="evidence" value="ECO:0007669"/>
    <property type="project" value="InterPro"/>
</dbReference>
<proteinExistence type="inferred from homology"/>
<dbReference type="RefSeq" id="WP_179923663.1">
    <property type="nucleotide sequence ID" value="NZ_CP128228.1"/>
</dbReference>
<keyword evidence="10" id="KW-1185">Reference proteome</keyword>
<feature type="transmembrane region" description="Helical" evidence="7">
    <location>
        <begin position="267"/>
        <end position="287"/>
    </location>
</feature>
<evidence type="ECO:0000256" key="3">
    <source>
        <dbReference type="ARBA" id="ARBA00022475"/>
    </source>
</evidence>
<accession>A0A7Z0RQI0</accession>
<evidence type="ECO:0000256" key="2">
    <source>
        <dbReference type="ARBA" id="ARBA00022448"/>
    </source>
</evidence>
<comment type="subcellular location">
    <subcellularLocation>
        <location evidence="1 7">Cell membrane</location>
        <topology evidence="1 7">Multi-pass membrane protein</topology>
    </subcellularLocation>
</comment>
<dbReference type="Proteomes" id="UP000563349">
    <property type="component" value="Unassembled WGS sequence"/>
</dbReference>
<feature type="transmembrane region" description="Helical" evidence="7">
    <location>
        <begin position="235"/>
        <end position="255"/>
    </location>
</feature>
<feature type="domain" description="ABC transmembrane type-1" evidence="8">
    <location>
        <begin position="95"/>
        <end position="287"/>
    </location>
</feature>
<name>A0A7Z0RQI0_9STRE</name>
<keyword evidence="5 7" id="KW-1133">Transmembrane helix</keyword>
<gene>
    <name evidence="9" type="ORF">HZY93_03385</name>
</gene>
<feature type="transmembrane region" description="Helical" evidence="7">
    <location>
        <begin position="99"/>
        <end position="123"/>
    </location>
</feature>
<feature type="transmembrane region" description="Helical" evidence="7">
    <location>
        <begin position="159"/>
        <end position="178"/>
    </location>
</feature>
<comment type="caution">
    <text evidence="9">The sequence shown here is derived from an EMBL/GenBank/DDBJ whole genome shotgun (WGS) entry which is preliminary data.</text>
</comment>
<dbReference type="Gene3D" id="1.10.3720.10">
    <property type="entry name" value="MetI-like"/>
    <property type="match status" value="1"/>
</dbReference>
<evidence type="ECO:0000313" key="9">
    <source>
        <dbReference type="EMBL" id="NYS49026.1"/>
    </source>
</evidence>
<evidence type="ECO:0000256" key="1">
    <source>
        <dbReference type="ARBA" id="ARBA00004651"/>
    </source>
</evidence>
<organism evidence="9 10">
    <name type="scientific">Streptococcus danieliae</name>
    <dbReference type="NCBI Taxonomy" id="747656"/>
    <lineage>
        <taxon>Bacteria</taxon>
        <taxon>Bacillati</taxon>
        <taxon>Bacillota</taxon>
        <taxon>Bacilli</taxon>
        <taxon>Lactobacillales</taxon>
        <taxon>Streptococcaceae</taxon>
        <taxon>Streptococcus</taxon>
    </lineage>
</organism>